<protein>
    <recommendedName>
        <fullName evidence="4">Lipoprotein</fullName>
    </recommendedName>
</protein>
<gene>
    <name evidence="2" type="ORF">FQV37_1194</name>
</gene>
<dbReference type="RefSeq" id="WP_102093256.1">
    <property type="nucleotide sequence ID" value="NZ_VZIZ01000021.1"/>
</dbReference>
<evidence type="ECO:0000313" key="3">
    <source>
        <dbReference type="Proteomes" id="UP000471465"/>
    </source>
</evidence>
<dbReference type="AlphaFoldDB" id="A0A6N7BWG7"/>
<comment type="caution">
    <text evidence="2">The sequence shown here is derived from an EMBL/GenBank/DDBJ whole genome shotgun (WGS) entry which is preliminary data.</text>
</comment>
<sequence length="154" mass="17545">MRKNLFNHSVLLIMLPLLASCTTINHQAFTQQISEPFFTYHLPKSTSEKPVIVTPTAITTEFKYENGCLLAFDGTRWMTPVFPEGHATFDISNKTLELLGTSYQMGEVVFAGGNISNYDRDKAKTYSNTLAEKCITEYLAKFYGDYEKIYLDRD</sequence>
<accession>A0A6N7BWG7</accession>
<dbReference type="PROSITE" id="PS51257">
    <property type="entry name" value="PROKAR_LIPOPROTEIN"/>
    <property type="match status" value="1"/>
</dbReference>
<dbReference type="EMBL" id="VZIZ01000021">
    <property type="protein sequence ID" value="KAF0568329.1"/>
    <property type="molecule type" value="Genomic_DNA"/>
</dbReference>
<evidence type="ECO:0000256" key="1">
    <source>
        <dbReference type="SAM" id="SignalP"/>
    </source>
</evidence>
<evidence type="ECO:0008006" key="4">
    <source>
        <dbReference type="Google" id="ProtNLM"/>
    </source>
</evidence>
<proteinExistence type="predicted"/>
<keyword evidence="1" id="KW-0732">Signal</keyword>
<evidence type="ECO:0000313" key="2">
    <source>
        <dbReference type="EMBL" id="KAF0568329.1"/>
    </source>
</evidence>
<feature type="signal peptide" evidence="1">
    <location>
        <begin position="1"/>
        <end position="19"/>
    </location>
</feature>
<keyword evidence="3" id="KW-1185">Reference proteome</keyword>
<dbReference type="Proteomes" id="UP000471465">
    <property type="component" value="Unassembled WGS sequence"/>
</dbReference>
<reference evidence="2 3" key="1">
    <citation type="submission" date="2019-09" db="EMBL/GenBank/DDBJ databases">
        <title>Draft genome sequence of Psychrobacter nivimaris LAMA 639, in search for biotechnological relevant genes.</title>
        <authorList>
            <person name="Lima A.O.S."/>
            <person name="Staloch B.E.K."/>
            <person name="Freitas R.C."/>
            <person name="Niero H."/>
            <person name="Silva M.A.C."/>
        </authorList>
    </citation>
    <scope>NUCLEOTIDE SEQUENCE [LARGE SCALE GENOMIC DNA]</scope>
    <source>
        <strain evidence="2 3">LAMA 639</strain>
    </source>
</reference>
<organism evidence="2 3">
    <name type="scientific">Psychrobacter nivimaris</name>
    <dbReference type="NCBI Taxonomy" id="281738"/>
    <lineage>
        <taxon>Bacteria</taxon>
        <taxon>Pseudomonadati</taxon>
        <taxon>Pseudomonadota</taxon>
        <taxon>Gammaproteobacteria</taxon>
        <taxon>Moraxellales</taxon>
        <taxon>Moraxellaceae</taxon>
        <taxon>Psychrobacter</taxon>
    </lineage>
</organism>
<feature type="chain" id="PRO_5027006614" description="Lipoprotein" evidence="1">
    <location>
        <begin position="20"/>
        <end position="154"/>
    </location>
</feature>
<name>A0A6N7BWG7_9GAMM</name>